<evidence type="ECO:0000313" key="1">
    <source>
        <dbReference type="EMBL" id="PNX65380.1"/>
    </source>
</evidence>
<protein>
    <submittedName>
        <fullName evidence="1">Uncharacterized protein</fullName>
    </submittedName>
</protein>
<reference evidence="1 2" key="1">
    <citation type="journal article" date="2014" name="Am. J. Bot.">
        <title>Genome assembly and annotation for red clover (Trifolium pratense; Fabaceae).</title>
        <authorList>
            <person name="Istvanek J."/>
            <person name="Jaros M."/>
            <person name="Krenek A."/>
            <person name="Repkova J."/>
        </authorList>
    </citation>
    <scope>NUCLEOTIDE SEQUENCE [LARGE SCALE GENOMIC DNA]</scope>
    <source>
        <strain evidence="2">cv. Tatra</strain>
        <tissue evidence="1">Young leaves</tissue>
    </source>
</reference>
<accession>A0A2K3KGG6</accession>
<gene>
    <name evidence="1" type="ORF">L195_g054506</name>
</gene>
<organism evidence="1 2">
    <name type="scientific">Trifolium pratense</name>
    <name type="common">Red clover</name>
    <dbReference type="NCBI Taxonomy" id="57577"/>
    <lineage>
        <taxon>Eukaryota</taxon>
        <taxon>Viridiplantae</taxon>
        <taxon>Streptophyta</taxon>
        <taxon>Embryophyta</taxon>
        <taxon>Tracheophyta</taxon>
        <taxon>Spermatophyta</taxon>
        <taxon>Magnoliopsida</taxon>
        <taxon>eudicotyledons</taxon>
        <taxon>Gunneridae</taxon>
        <taxon>Pentapetalae</taxon>
        <taxon>rosids</taxon>
        <taxon>fabids</taxon>
        <taxon>Fabales</taxon>
        <taxon>Fabaceae</taxon>
        <taxon>Papilionoideae</taxon>
        <taxon>50 kb inversion clade</taxon>
        <taxon>NPAAA clade</taxon>
        <taxon>Hologalegina</taxon>
        <taxon>IRL clade</taxon>
        <taxon>Trifolieae</taxon>
        <taxon>Trifolium</taxon>
    </lineage>
</organism>
<reference evidence="1 2" key="2">
    <citation type="journal article" date="2017" name="Front. Plant Sci.">
        <title>Gene Classification and Mining of Molecular Markers Useful in Red Clover (Trifolium pratense) Breeding.</title>
        <authorList>
            <person name="Istvanek J."/>
            <person name="Dluhosova J."/>
            <person name="Dluhos P."/>
            <person name="Patkova L."/>
            <person name="Nedelnik J."/>
            <person name="Repkova J."/>
        </authorList>
    </citation>
    <scope>NUCLEOTIDE SEQUENCE [LARGE SCALE GENOMIC DNA]</scope>
    <source>
        <strain evidence="2">cv. Tatra</strain>
        <tissue evidence="1">Young leaves</tissue>
    </source>
</reference>
<proteinExistence type="predicted"/>
<evidence type="ECO:0000313" key="2">
    <source>
        <dbReference type="Proteomes" id="UP000236291"/>
    </source>
</evidence>
<name>A0A2K3KGG6_TRIPR</name>
<sequence>MEKENWTATAVCAFNVGQLVHKNNWHAIKADPRFAPWLVNFIADDRRNRAKADEDMMFAKLPNGRMELQQTGLNREGLSGVNQPKNIWQQIKVDCGSTLSRRSEDGIKNKIKADLEFFWGEHFCK</sequence>
<comment type="caution">
    <text evidence="1">The sequence shown here is derived from an EMBL/GenBank/DDBJ whole genome shotgun (WGS) entry which is preliminary data.</text>
</comment>
<dbReference type="Proteomes" id="UP000236291">
    <property type="component" value="Unassembled WGS sequence"/>
</dbReference>
<dbReference type="EMBL" id="ASHM01095536">
    <property type="protein sequence ID" value="PNX65380.1"/>
    <property type="molecule type" value="Genomic_DNA"/>
</dbReference>
<dbReference type="AlphaFoldDB" id="A0A2K3KGG6"/>